<keyword evidence="2" id="KW-1185">Reference proteome</keyword>
<dbReference type="AlphaFoldDB" id="A0A8H4QT91"/>
<reference evidence="1 2" key="1">
    <citation type="submission" date="2019-12" db="EMBL/GenBank/DDBJ databases">
        <authorList>
            <person name="Floudas D."/>
            <person name="Bentzer J."/>
            <person name="Ahren D."/>
            <person name="Johansson T."/>
            <person name="Persson P."/>
            <person name="Tunlid A."/>
        </authorList>
    </citation>
    <scope>NUCLEOTIDE SEQUENCE [LARGE SCALE GENOMIC DNA]</scope>
    <source>
        <strain evidence="1 2">CBS 102.39</strain>
    </source>
</reference>
<accession>A0A8H4QT91</accession>
<protein>
    <submittedName>
        <fullName evidence="1">Uncharacterized protein</fullName>
    </submittedName>
</protein>
<dbReference type="EMBL" id="JAACJL010000031">
    <property type="protein sequence ID" value="KAF4616801.1"/>
    <property type="molecule type" value="Genomic_DNA"/>
</dbReference>
<dbReference type="Proteomes" id="UP000521872">
    <property type="component" value="Unassembled WGS sequence"/>
</dbReference>
<name>A0A8H4QT91_9AGAR</name>
<evidence type="ECO:0000313" key="1">
    <source>
        <dbReference type="EMBL" id="KAF4616801.1"/>
    </source>
</evidence>
<evidence type="ECO:0000313" key="2">
    <source>
        <dbReference type="Proteomes" id="UP000521872"/>
    </source>
</evidence>
<organism evidence="1 2">
    <name type="scientific">Agrocybe pediades</name>
    <dbReference type="NCBI Taxonomy" id="84607"/>
    <lineage>
        <taxon>Eukaryota</taxon>
        <taxon>Fungi</taxon>
        <taxon>Dikarya</taxon>
        <taxon>Basidiomycota</taxon>
        <taxon>Agaricomycotina</taxon>
        <taxon>Agaricomycetes</taxon>
        <taxon>Agaricomycetidae</taxon>
        <taxon>Agaricales</taxon>
        <taxon>Agaricineae</taxon>
        <taxon>Strophariaceae</taxon>
        <taxon>Agrocybe</taxon>
    </lineage>
</organism>
<sequence length="211" mass="23722">MSFPTDEVITFSSRHTGGISLSLSRYHRQWFITFPRAYGMIAPQRISKSLNDPKAASSETEEHSRNHFWLNSTVPSSPYDPEDTESKHIGSTIHELLDADPKIARLTGRKRMEVSRAYDGEGKETECLEVEVLIPESGLLNQCYYCLAWEVQGQEQRFKSCGDDAFWCSSCESKGAVASSVSGTLEKLTRDKIFPLIDKNTEARDSLYASP</sequence>
<gene>
    <name evidence="1" type="ORF">D9613_008408</name>
</gene>
<comment type="caution">
    <text evidence="1">The sequence shown here is derived from an EMBL/GenBank/DDBJ whole genome shotgun (WGS) entry which is preliminary data.</text>
</comment>
<proteinExistence type="predicted"/>